<sequence>MGCSASRPETLLCRNQGDPSSSSSPSYDSTVSSSSSPKPRALSLQTPLVHHPPLRKGDTHHLVSLTSTTYGSLLLVDSRSSPDQHRKATPASKTQSLADPDDSLSPDSVINTWELMDGLDDADFDSSRKSNGSSSCRFTAFDGSARKLRDYLELVEKEPFSEKKPLWKHLSEEALLAKMDPNVIYSYRRALSSRHSGWDQNTIFKPVVKPLPLPNPNGTSPCALEFQSKSIGKEDDRILLYFTSLRGIRKTYEDCCAARTILRSFRVPVDERDISMDSSFRKELETALAGSKSTLPQVFIRGKHIGGADEIKQLNEAGELVKLLDGFPTRDPGFACETCGEARFVPCSSCDGSRKLFDEDEDRLKRCLDCNENGLIRCPSCCF</sequence>
<keyword evidence="4" id="KW-1185">Reference proteome</keyword>
<reference evidence="3 4" key="1">
    <citation type="journal article" date="2023" name="Hortic Res">
        <title>Pangenome of water caltrop reveals structural variations and asymmetric subgenome divergence after allopolyploidization.</title>
        <authorList>
            <person name="Zhang X."/>
            <person name="Chen Y."/>
            <person name="Wang L."/>
            <person name="Yuan Y."/>
            <person name="Fang M."/>
            <person name="Shi L."/>
            <person name="Lu R."/>
            <person name="Comes H.P."/>
            <person name="Ma Y."/>
            <person name="Chen Y."/>
            <person name="Huang G."/>
            <person name="Zhou Y."/>
            <person name="Zheng Z."/>
            <person name="Qiu Y."/>
        </authorList>
    </citation>
    <scope>NUCLEOTIDE SEQUENCE [LARGE SCALE GENOMIC DNA]</scope>
    <source>
        <tissue evidence="3">Roots</tissue>
    </source>
</reference>
<evidence type="ECO:0000259" key="2">
    <source>
        <dbReference type="Pfam" id="PF00462"/>
    </source>
</evidence>
<dbReference type="Pfam" id="PF00462">
    <property type="entry name" value="Glutaredoxin"/>
    <property type="match status" value="1"/>
</dbReference>
<dbReference type="EMBL" id="JAXIOK010000018">
    <property type="protein sequence ID" value="KAK4749866.1"/>
    <property type="molecule type" value="Genomic_DNA"/>
</dbReference>
<name>A0AAN7GRK6_9MYRT</name>
<dbReference type="InterPro" id="IPR002109">
    <property type="entry name" value="Glutaredoxin"/>
</dbReference>
<dbReference type="PROSITE" id="PS51354">
    <property type="entry name" value="GLUTAREDOXIN_2"/>
    <property type="match status" value="1"/>
</dbReference>
<comment type="caution">
    <text evidence="3">The sequence shown here is derived from an EMBL/GenBank/DDBJ whole genome shotgun (WGS) entry which is preliminary data.</text>
</comment>
<feature type="domain" description="Glutaredoxin" evidence="2">
    <location>
        <begin position="241"/>
        <end position="305"/>
    </location>
</feature>
<dbReference type="Proteomes" id="UP001345219">
    <property type="component" value="Chromosome 21"/>
</dbReference>
<feature type="region of interest" description="Disordered" evidence="1">
    <location>
        <begin position="1"/>
        <end position="44"/>
    </location>
</feature>
<dbReference type="AlphaFoldDB" id="A0AAN7GRK6"/>
<accession>A0AAN7GRK6</accession>
<dbReference type="PANTHER" id="PTHR45669">
    <property type="entry name" value="GLUTAREDOXIN DOMAIN-CONTAINING CYSTEINE-RICH PROTEIN CG12206-RELATED"/>
    <property type="match status" value="1"/>
</dbReference>
<evidence type="ECO:0000313" key="3">
    <source>
        <dbReference type="EMBL" id="KAK4749866.1"/>
    </source>
</evidence>
<proteinExistence type="predicted"/>
<dbReference type="SUPFAM" id="SSF52833">
    <property type="entry name" value="Thioredoxin-like"/>
    <property type="match status" value="1"/>
</dbReference>
<feature type="compositionally biased region" description="Low complexity" evidence="1">
    <location>
        <begin position="19"/>
        <end position="43"/>
    </location>
</feature>
<evidence type="ECO:0000256" key="1">
    <source>
        <dbReference type="SAM" id="MobiDB-lite"/>
    </source>
</evidence>
<dbReference type="PANTHER" id="PTHR45669:SF18">
    <property type="entry name" value="GLUTAREDOXIN FAMILY PROTEIN"/>
    <property type="match status" value="1"/>
</dbReference>
<dbReference type="Gene3D" id="3.40.30.10">
    <property type="entry name" value="Glutaredoxin"/>
    <property type="match status" value="1"/>
</dbReference>
<protein>
    <recommendedName>
        <fullName evidence="2">Glutaredoxin domain-containing protein</fullName>
    </recommendedName>
</protein>
<dbReference type="InterPro" id="IPR036249">
    <property type="entry name" value="Thioredoxin-like_sf"/>
</dbReference>
<feature type="region of interest" description="Disordered" evidence="1">
    <location>
        <begin position="79"/>
        <end position="106"/>
    </location>
</feature>
<gene>
    <name evidence="3" type="ORF">SAY87_027315</name>
</gene>
<dbReference type="Pfam" id="PF23733">
    <property type="entry name" value="GRXCR1-2_C"/>
    <property type="match status" value="1"/>
</dbReference>
<organism evidence="3 4">
    <name type="scientific">Trapa incisa</name>
    <dbReference type="NCBI Taxonomy" id="236973"/>
    <lineage>
        <taxon>Eukaryota</taxon>
        <taxon>Viridiplantae</taxon>
        <taxon>Streptophyta</taxon>
        <taxon>Embryophyta</taxon>
        <taxon>Tracheophyta</taxon>
        <taxon>Spermatophyta</taxon>
        <taxon>Magnoliopsida</taxon>
        <taxon>eudicotyledons</taxon>
        <taxon>Gunneridae</taxon>
        <taxon>Pentapetalae</taxon>
        <taxon>rosids</taxon>
        <taxon>malvids</taxon>
        <taxon>Myrtales</taxon>
        <taxon>Lythraceae</taxon>
        <taxon>Trapa</taxon>
    </lineage>
</organism>
<dbReference type="CDD" id="cd03031">
    <property type="entry name" value="GRX_GRX_like"/>
    <property type="match status" value="1"/>
</dbReference>
<evidence type="ECO:0000313" key="4">
    <source>
        <dbReference type="Proteomes" id="UP001345219"/>
    </source>
</evidence>